<dbReference type="Proteomes" id="UP001465426">
    <property type="component" value="Unassembled WGS sequence"/>
</dbReference>
<evidence type="ECO:0000313" key="3">
    <source>
        <dbReference type="EMBL" id="MEQ2465739.1"/>
    </source>
</evidence>
<accession>A0ABV1F1E9</accession>
<name>A0ABV1F1E9_9BACI</name>
<keyword evidence="2" id="KW-0732">Signal</keyword>
<feature type="compositionally biased region" description="Basic and acidic residues" evidence="1">
    <location>
        <begin position="91"/>
        <end position="106"/>
    </location>
</feature>
<organism evidence="3 4">
    <name type="scientific">Niallia hominis</name>
    <dbReference type="NCBI Taxonomy" id="3133173"/>
    <lineage>
        <taxon>Bacteria</taxon>
        <taxon>Bacillati</taxon>
        <taxon>Bacillota</taxon>
        <taxon>Bacilli</taxon>
        <taxon>Bacillales</taxon>
        <taxon>Bacillaceae</taxon>
        <taxon>Niallia</taxon>
    </lineage>
</organism>
<dbReference type="PROSITE" id="PS51257">
    <property type="entry name" value="PROKAR_LIPOPROTEIN"/>
    <property type="match status" value="1"/>
</dbReference>
<keyword evidence="4" id="KW-1185">Reference proteome</keyword>
<evidence type="ECO:0000313" key="4">
    <source>
        <dbReference type="Proteomes" id="UP001465426"/>
    </source>
</evidence>
<evidence type="ECO:0000256" key="1">
    <source>
        <dbReference type="SAM" id="MobiDB-lite"/>
    </source>
</evidence>
<feature type="chain" id="PRO_5045177987" evidence="2">
    <location>
        <begin position="20"/>
        <end position="215"/>
    </location>
</feature>
<gene>
    <name evidence="3" type="ORF">WMO63_08665</name>
</gene>
<feature type="signal peptide" evidence="2">
    <location>
        <begin position="1"/>
        <end position="19"/>
    </location>
</feature>
<protein>
    <submittedName>
        <fullName evidence="3">YhcN/YlaJ family sporulation lipoprotein</fullName>
    </submittedName>
</protein>
<reference evidence="3 4" key="1">
    <citation type="submission" date="2024-03" db="EMBL/GenBank/DDBJ databases">
        <title>Human intestinal bacterial collection.</title>
        <authorList>
            <person name="Pauvert C."/>
            <person name="Hitch T.C.A."/>
            <person name="Clavel T."/>
        </authorList>
    </citation>
    <scope>NUCLEOTIDE SEQUENCE [LARGE SCALE GENOMIC DNA]</scope>
    <source>
        <strain evidence="3 4">CLA-SR-H024</strain>
    </source>
</reference>
<keyword evidence="3" id="KW-0449">Lipoprotein</keyword>
<sequence>MNKNKLVAPVLLTVTFGLAGCGVNDDQTADQNRLNNARPIGYYSNEQHDVNNNNSFTTDNDGPITEMMDHTFGDEDNKNGVGVQNVNNKNTTRENRNNDNQDNRVSYDTELAEKVSNAAAKMDNVKNARSIVYGENVLVALEVDDTKIVDQTKAKVKDKLNDSLNGKDISVVTDRGIFTSIEDINRSIKNGQPQQTINNNIENIFNRLNPTKENR</sequence>
<feature type="region of interest" description="Disordered" evidence="1">
    <location>
        <begin position="73"/>
        <end position="106"/>
    </location>
</feature>
<dbReference type="RefSeq" id="WP_031540631.1">
    <property type="nucleotide sequence ID" value="NZ_JBBMFN010000015.1"/>
</dbReference>
<feature type="compositionally biased region" description="Low complexity" evidence="1">
    <location>
        <begin position="79"/>
        <end position="90"/>
    </location>
</feature>
<comment type="caution">
    <text evidence="3">The sequence shown here is derived from an EMBL/GenBank/DDBJ whole genome shotgun (WGS) entry which is preliminary data.</text>
</comment>
<dbReference type="EMBL" id="JBBMFN010000015">
    <property type="protein sequence ID" value="MEQ2465739.1"/>
    <property type="molecule type" value="Genomic_DNA"/>
</dbReference>
<proteinExistence type="predicted"/>
<dbReference type="InterPro" id="IPR019076">
    <property type="entry name" value="Spore_lipoprot_YhcN/YlaJ-like"/>
</dbReference>
<dbReference type="Pfam" id="PF09580">
    <property type="entry name" value="Spore_YhcN_YlaJ"/>
    <property type="match status" value="1"/>
</dbReference>
<evidence type="ECO:0000256" key="2">
    <source>
        <dbReference type="SAM" id="SignalP"/>
    </source>
</evidence>